<proteinExistence type="predicted"/>
<dbReference type="Pfam" id="PF04932">
    <property type="entry name" value="Wzy_C"/>
    <property type="match status" value="1"/>
</dbReference>
<feature type="transmembrane region" description="Helical" evidence="5">
    <location>
        <begin position="420"/>
        <end position="442"/>
    </location>
</feature>
<comment type="caution">
    <text evidence="9">The sequence shown here is derived from an EMBL/GenBank/DDBJ whole genome shotgun (WGS) entry which is preliminary data.</text>
</comment>
<dbReference type="EMBL" id="CATVXE010000009">
    <property type="protein sequence ID" value="CAJ0683726.1"/>
    <property type="molecule type" value="Genomic_DNA"/>
</dbReference>
<reference evidence="9 12" key="1">
    <citation type="submission" date="2023-07" db="EMBL/GenBank/DDBJ databases">
        <authorList>
            <person name="Peeters C."/>
        </authorList>
    </citation>
    <scope>NUCLEOTIDE SEQUENCE</scope>
    <source>
        <strain evidence="10 12">R-77569</strain>
        <strain evidence="9">R-77591</strain>
    </source>
</reference>
<evidence type="ECO:0000256" key="5">
    <source>
        <dbReference type="SAM" id="Phobius"/>
    </source>
</evidence>
<comment type="subcellular location">
    <subcellularLocation>
        <location evidence="1">Membrane</location>
        <topology evidence="1">Multi-pass membrane protein</topology>
    </subcellularLocation>
</comment>
<feature type="domain" description="Protein glycosylation ligase" evidence="8">
    <location>
        <begin position="164"/>
        <end position="188"/>
    </location>
</feature>
<evidence type="ECO:0000259" key="8">
    <source>
        <dbReference type="Pfam" id="PF15864"/>
    </source>
</evidence>
<evidence type="ECO:0000256" key="2">
    <source>
        <dbReference type="ARBA" id="ARBA00022692"/>
    </source>
</evidence>
<feature type="transmembrane region" description="Helical" evidence="5">
    <location>
        <begin position="244"/>
        <end position="267"/>
    </location>
</feature>
<dbReference type="InterPro" id="IPR051533">
    <property type="entry name" value="WaaL-like"/>
</dbReference>
<dbReference type="PROSITE" id="PS51257">
    <property type="entry name" value="PROKAR_LIPOPROTEIN"/>
    <property type="match status" value="1"/>
</dbReference>
<evidence type="ECO:0000313" key="9">
    <source>
        <dbReference type="EMBL" id="CAJ0683726.1"/>
    </source>
</evidence>
<evidence type="ECO:0000256" key="4">
    <source>
        <dbReference type="ARBA" id="ARBA00023136"/>
    </source>
</evidence>
<dbReference type="Pfam" id="PF15864">
    <property type="entry name" value="PglL_A"/>
    <property type="match status" value="1"/>
</dbReference>
<feature type="domain" description="Virulence factor membrane-bound polymerase C-terminal" evidence="7">
    <location>
        <begin position="376"/>
        <end position="549"/>
    </location>
</feature>
<keyword evidence="2 5" id="KW-0812">Transmembrane</keyword>
<dbReference type="GO" id="GO:0016020">
    <property type="term" value="C:membrane"/>
    <property type="evidence" value="ECO:0007669"/>
    <property type="project" value="UniProtKB-SubCell"/>
</dbReference>
<evidence type="ECO:0000256" key="1">
    <source>
        <dbReference type="ARBA" id="ARBA00004141"/>
    </source>
</evidence>
<dbReference type="InterPro" id="IPR031726">
    <property type="entry name" value="PglL_A"/>
</dbReference>
<gene>
    <name evidence="10" type="ORF">R77569_04103</name>
    <name evidence="9" type="ORF">R77591_02358</name>
</gene>
<dbReference type="Pfam" id="PF11846">
    <property type="entry name" value="Wzy_C_2"/>
    <property type="match status" value="1"/>
</dbReference>
<dbReference type="Proteomes" id="UP001190002">
    <property type="component" value="Unassembled WGS sequence"/>
</dbReference>
<evidence type="ECO:0000313" key="11">
    <source>
        <dbReference type="Proteomes" id="UP001190002"/>
    </source>
</evidence>
<dbReference type="Proteomes" id="UP001190452">
    <property type="component" value="Unassembled WGS sequence"/>
</dbReference>
<dbReference type="InterPro" id="IPR007016">
    <property type="entry name" value="O-antigen_ligase-rel_domated"/>
</dbReference>
<evidence type="ECO:0000313" key="12">
    <source>
        <dbReference type="Proteomes" id="UP001190452"/>
    </source>
</evidence>
<dbReference type="RefSeq" id="WP_104565285.1">
    <property type="nucleotide sequence ID" value="NZ_CATVXE010000009.1"/>
</dbReference>
<evidence type="ECO:0000256" key="3">
    <source>
        <dbReference type="ARBA" id="ARBA00022989"/>
    </source>
</evidence>
<feature type="transmembrane region" description="Helical" evidence="5">
    <location>
        <begin position="62"/>
        <end position="84"/>
    </location>
</feature>
<dbReference type="PANTHER" id="PTHR37422">
    <property type="entry name" value="TEICHURONIC ACID BIOSYNTHESIS PROTEIN TUAE"/>
    <property type="match status" value="1"/>
</dbReference>
<dbReference type="PANTHER" id="PTHR37422:SF13">
    <property type="entry name" value="LIPOPOLYSACCHARIDE BIOSYNTHESIS PROTEIN PA4999-RELATED"/>
    <property type="match status" value="1"/>
</dbReference>
<evidence type="ECO:0000313" key="10">
    <source>
        <dbReference type="EMBL" id="CAJ0890977.1"/>
    </source>
</evidence>
<keyword evidence="3 5" id="KW-1133">Transmembrane helix</keyword>
<feature type="transmembrane region" description="Helical" evidence="5">
    <location>
        <begin position="220"/>
        <end position="237"/>
    </location>
</feature>
<feature type="transmembrane region" description="Helical" evidence="5">
    <location>
        <begin position="90"/>
        <end position="110"/>
    </location>
</feature>
<feature type="domain" description="O-antigen ligase-related" evidence="6">
    <location>
        <begin position="202"/>
        <end position="353"/>
    </location>
</feature>
<feature type="transmembrane region" description="Helical" evidence="5">
    <location>
        <begin position="35"/>
        <end position="55"/>
    </location>
</feature>
<sequence length="588" mass="64406">MLRSRIALPLFWVALLACWVVPFLVAPHTYPIPTFYGEFATAICWVGLSATVLCLTVRSGMVLPRIVIAPMALVGVLLAQLILATPLNPFFSFAAAVFLLGAIAACSLGARSREMPGTVQAVAIAVIIGGVATAGIEFLQLFRVSGLPDTFFSGAPTGAGRRMWGNLNQPNHVATYLACGLAACLFLFQSNRSVRRLPLLLAISILLMGMALTFSRITWLHIVVIAGGAGLAMGGSLRGPRRWVVVCVPLVSLAATYQLCNWLVAYANTLWHLGLPTSMGERMQQGVGLREFLWNHAWHIFLAHPWLGGGWGDYAWNQFVQTDVLGHVEMSMNAHNIVLDLLAKVGAVGLVAVALPFLGLMVALRKRRVTPTLGFLYSIALVMVMHSMLEYPLHYLYFLLPFSFVLGYVDERNLPFPSNGMSWVLVALITVSGLLLASRIWVDYKSVERLYYAQSSPNGAQAELQRYQASGQLLLVPYASLAIANTAAMTRETAPIMAALEHQAVQMYPGSGTVQRWAVALAFQGKTDEAVHQVRRLRNQYWMNYAEQSTLLTTVCAQKIDGLGVFCTRLREEDLLVEVPVPVDRSSQ</sequence>
<dbReference type="AlphaFoldDB" id="A0AAD2EJT5"/>
<evidence type="ECO:0000259" key="7">
    <source>
        <dbReference type="Pfam" id="PF11846"/>
    </source>
</evidence>
<dbReference type="EMBL" id="CAUDKV010000022">
    <property type="protein sequence ID" value="CAJ0890977.1"/>
    <property type="molecule type" value="Genomic_DNA"/>
</dbReference>
<organism evidence="9 11">
    <name type="scientific">Ralstonia mannitolilytica</name>
    <dbReference type="NCBI Taxonomy" id="105219"/>
    <lineage>
        <taxon>Bacteria</taxon>
        <taxon>Pseudomonadati</taxon>
        <taxon>Pseudomonadota</taxon>
        <taxon>Betaproteobacteria</taxon>
        <taxon>Burkholderiales</taxon>
        <taxon>Burkholderiaceae</taxon>
        <taxon>Ralstonia</taxon>
    </lineage>
</organism>
<keyword evidence="12" id="KW-1185">Reference proteome</keyword>
<accession>A0AAD2EJT5</accession>
<protein>
    <recommendedName>
        <fullName evidence="13">Polymerase</fullName>
    </recommendedName>
</protein>
<evidence type="ECO:0000259" key="6">
    <source>
        <dbReference type="Pfam" id="PF04932"/>
    </source>
</evidence>
<feature type="transmembrane region" description="Helical" evidence="5">
    <location>
        <begin position="341"/>
        <end position="363"/>
    </location>
</feature>
<evidence type="ECO:0008006" key="13">
    <source>
        <dbReference type="Google" id="ProtNLM"/>
    </source>
</evidence>
<keyword evidence="4 5" id="KW-0472">Membrane</keyword>
<name>A0AAD2EJT5_9RALS</name>
<feature type="transmembrane region" description="Helical" evidence="5">
    <location>
        <begin position="122"/>
        <end position="142"/>
    </location>
</feature>
<feature type="transmembrane region" description="Helical" evidence="5">
    <location>
        <begin position="173"/>
        <end position="190"/>
    </location>
</feature>
<dbReference type="InterPro" id="IPR021797">
    <property type="entry name" value="Wzy_C_2"/>
</dbReference>
<feature type="transmembrane region" description="Helical" evidence="5">
    <location>
        <begin position="197"/>
        <end position="214"/>
    </location>
</feature>
<feature type="transmembrane region" description="Helical" evidence="5">
    <location>
        <begin position="375"/>
        <end position="400"/>
    </location>
</feature>